<keyword evidence="1" id="KW-0472">Membrane</keyword>
<dbReference type="Proteomes" id="UP000245934">
    <property type="component" value="Unassembled WGS sequence"/>
</dbReference>
<gene>
    <name evidence="2" type="ORF">DLD82_00070</name>
</gene>
<dbReference type="OrthoDB" id="383250at2157"/>
<dbReference type="Gene3D" id="2.60.40.10">
    <property type="entry name" value="Immunoglobulins"/>
    <property type="match status" value="1"/>
</dbReference>
<accession>A0A2V2NCD6</accession>
<comment type="caution">
    <text evidence="2">The sequence shown here is derived from an EMBL/GenBank/DDBJ whole genome shotgun (WGS) entry which is preliminary data.</text>
</comment>
<evidence type="ECO:0000313" key="3">
    <source>
        <dbReference type="Proteomes" id="UP000245934"/>
    </source>
</evidence>
<keyword evidence="3" id="KW-1185">Reference proteome</keyword>
<reference evidence="2 3" key="1">
    <citation type="submission" date="2018-05" db="EMBL/GenBank/DDBJ databases">
        <title>Draft genome of Methanospirillum stamsii Pt1.</title>
        <authorList>
            <person name="Dueholm M.S."/>
            <person name="Nielsen P.H."/>
            <person name="Bakmann L.F."/>
            <person name="Otzen D.E."/>
        </authorList>
    </citation>
    <scope>NUCLEOTIDE SEQUENCE [LARGE SCALE GENOMIC DNA]</scope>
    <source>
        <strain evidence="2 3">Pt1</strain>
    </source>
</reference>
<dbReference type="RefSeq" id="WP_146199634.1">
    <property type="nucleotide sequence ID" value="NZ_QGMZ01000001.1"/>
</dbReference>
<keyword evidence="1" id="KW-0812">Transmembrane</keyword>
<dbReference type="EMBL" id="QGMZ01000001">
    <property type="protein sequence ID" value="PWR76245.1"/>
    <property type="molecule type" value="Genomic_DNA"/>
</dbReference>
<sequence length="388" mass="42366">MHDFFPYLLIAGLSVFFSMFILPVSAVMIIDSISPDYGYNNGQVTVTVTGSGFETEGIWTSILEHPGIVPIQSSLVNIISDSLITIKFDLTGQVYAEYSLVIITGLHNRYSCPTPFIVYYPYLPVVAEIIPSSGRIDEEPFTCTINGDNFIYGSYVRMVNSSGEIVTTSSTNIDNNQFTSVFSPGMKKGDQYLVQVVNPDTQCSVDTVYFTVYDLPPAISDVNPRTLYTSDSLCEISIRGNGFLSGSVVSLLGNSGGMRISNKTPTIVSADGKIITASFDLSGFMTGEYHVIVENPDGQCSTDTVFLQVKEPEKRSFKVTVAPGPGGNTIPYGVVTVLESSTLAVSWTPDSGYEVCEVYLDGLIQKNHNSCIIEDIRGDHEIYVEFKK</sequence>
<proteinExistence type="predicted"/>
<protein>
    <recommendedName>
        <fullName evidence="4">IPT/TIG domain-containing protein</fullName>
    </recommendedName>
</protein>
<dbReference type="InterPro" id="IPR013783">
    <property type="entry name" value="Ig-like_fold"/>
</dbReference>
<keyword evidence="1" id="KW-1133">Transmembrane helix</keyword>
<dbReference type="AlphaFoldDB" id="A0A2V2NCD6"/>
<feature type="transmembrane region" description="Helical" evidence="1">
    <location>
        <begin position="7"/>
        <end position="30"/>
    </location>
</feature>
<evidence type="ECO:0008006" key="4">
    <source>
        <dbReference type="Google" id="ProtNLM"/>
    </source>
</evidence>
<evidence type="ECO:0000256" key="1">
    <source>
        <dbReference type="SAM" id="Phobius"/>
    </source>
</evidence>
<name>A0A2V2NCD6_9EURY</name>
<organism evidence="2 3">
    <name type="scientific">Methanospirillum stamsii</name>
    <dbReference type="NCBI Taxonomy" id="1277351"/>
    <lineage>
        <taxon>Archaea</taxon>
        <taxon>Methanobacteriati</taxon>
        <taxon>Methanobacteriota</taxon>
        <taxon>Stenosarchaea group</taxon>
        <taxon>Methanomicrobia</taxon>
        <taxon>Methanomicrobiales</taxon>
        <taxon>Methanospirillaceae</taxon>
        <taxon>Methanospirillum</taxon>
    </lineage>
</organism>
<evidence type="ECO:0000313" key="2">
    <source>
        <dbReference type="EMBL" id="PWR76245.1"/>
    </source>
</evidence>